<dbReference type="Proteomes" id="UP000184010">
    <property type="component" value="Unassembled WGS sequence"/>
</dbReference>
<feature type="transmembrane region" description="Helical" evidence="7">
    <location>
        <begin position="209"/>
        <end position="234"/>
    </location>
</feature>
<feature type="transmembrane region" description="Helical" evidence="7">
    <location>
        <begin position="354"/>
        <end position="377"/>
    </location>
</feature>
<name>A0A1M7UAU0_9FIRM</name>
<dbReference type="STRING" id="1121395.SAMN02745215_03360"/>
<dbReference type="EMBL" id="FRDN01000010">
    <property type="protein sequence ID" value="SHN80182.1"/>
    <property type="molecule type" value="Genomic_DNA"/>
</dbReference>
<keyword evidence="3" id="KW-1003">Cell membrane</keyword>
<dbReference type="AlphaFoldDB" id="A0A1M7UAU0"/>
<evidence type="ECO:0000256" key="7">
    <source>
        <dbReference type="SAM" id="Phobius"/>
    </source>
</evidence>
<feature type="transmembrane region" description="Helical" evidence="7">
    <location>
        <begin position="139"/>
        <end position="159"/>
    </location>
</feature>
<dbReference type="InterPro" id="IPR005614">
    <property type="entry name" value="NrfD-like"/>
</dbReference>
<dbReference type="GO" id="GO:0009061">
    <property type="term" value="P:anaerobic respiration"/>
    <property type="evidence" value="ECO:0007669"/>
    <property type="project" value="TreeGrafter"/>
</dbReference>
<keyword evidence="9" id="KW-1185">Reference proteome</keyword>
<accession>A0A1M7UAU0</accession>
<dbReference type="GO" id="GO:0005886">
    <property type="term" value="C:plasma membrane"/>
    <property type="evidence" value="ECO:0007669"/>
    <property type="project" value="UniProtKB-SubCell"/>
</dbReference>
<evidence type="ECO:0000313" key="8">
    <source>
        <dbReference type="EMBL" id="SHN80182.1"/>
    </source>
</evidence>
<evidence type="ECO:0000256" key="2">
    <source>
        <dbReference type="ARBA" id="ARBA00008929"/>
    </source>
</evidence>
<organism evidence="8 9">
    <name type="scientific">Desulfitobacterium chlororespirans DSM 11544</name>
    <dbReference type="NCBI Taxonomy" id="1121395"/>
    <lineage>
        <taxon>Bacteria</taxon>
        <taxon>Bacillati</taxon>
        <taxon>Bacillota</taxon>
        <taxon>Clostridia</taxon>
        <taxon>Eubacteriales</taxon>
        <taxon>Desulfitobacteriaceae</taxon>
        <taxon>Desulfitobacterium</taxon>
    </lineage>
</organism>
<evidence type="ECO:0000256" key="1">
    <source>
        <dbReference type="ARBA" id="ARBA00004651"/>
    </source>
</evidence>
<evidence type="ECO:0000256" key="5">
    <source>
        <dbReference type="ARBA" id="ARBA00022989"/>
    </source>
</evidence>
<dbReference type="PANTHER" id="PTHR30074:SF4">
    <property type="entry name" value="NI_FE-HYDROGENASE 2 B-TYPE CYTOCHROME SUBUNIT-RELATED"/>
    <property type="match status" value="1"/>
</dbReference>
<dbReference type="InterPro" id="IPR051817">
    <property type="entry name" value="FDH_cytochrome_b556_subunit"/>
</dbReference>
<dbReference type="PANTHER" id="PTHR30074">
    <property type="entry name" value="FORMATE DEHYDROGENASE, NITRATE-INDUCIBLE, CYTOCHROME B556 FDN SUBUNIT"/>
    <property type="match status" value="1"/>
</dbReference>
<feature type="transmembrane region" description="Helical" evidence="7">
    <location>
        <begin position="292"/>
        <end position="312"/>
    </location>
</feature>
<gene>
    <name evidence="8" type="ORF">SAMN02745215_03360</name>
</gene>
<protein>
    <submittedName>
        <fullName evidence="8">Ni/Fe-hydrogenase 2 integral membrane subunit HybB</fullName>
    </submittedName>
</protein>
<comment type="subcellular location">
    <subcellularLocation>
        <location evidence="1">Cell membrane</location>
        <topology evidence="1">Multi-pass membrane protein</topology>
    </subcellularLocation>
</comment>
<sequence>MEVITTFKNKAGEKMNTTRWTFRMTPMRWVFMAIAAAAIAVIIVRFIAGLGATTNLNDQWPWGLWISFDVLLGVALAGGGYGTALIVYVLRRDKFYPIARSAMVTSLLGYIVVVLGLLIEVGQWFFFWRPYVSWGHASVLFEVFWCISCYTLIQVLEFGEVATEKVFKGAHKYLKKAMPVLLIIGITLPTLHQSSLGQLFYIMVGKVNILWWSPLLPLFFLLSSFFVGAGMIIIESSLAGKALKHQVDTSVLQGLVRISGGAMILYVILKIADMSVRGTFAHVLAFDLPSLMFLGELVLGCILPIIIAFSSLSGTRKGLIGFGILTVAGVVMNRFDVLFTGMGSYLNQYGGHYFPAWTEIIVSLGLVSIACLVYLFIAENFNILGHHGSEAVAGKGAKAGTINTTALPDYHERQAGK</sequence>
<evidence type="ECO:0000313" key="9">
    <source>
        <dbReference type="Proteomes" id="UP000184010"/>
    </source>
</evidence>
<dbReference type="Pfam" id="PF03916">
    <property type="entry name" value="NrfD"/>
    <property type="match status" value="1"/>
</dbReference>
<comment type="similarity">
    <text evidence="2">Belongs to the NrfD family.</text>
</comment>
<dbReference type="RefSeq" id="WP_072773665.1">
    <property type="nucleotide sequence ID" value="NZ_FRDN01000010.1"/>
</dbReference>
<keyword evidence="6 7" id="KW-0472">Membrane</keyword>
<reference evidence="9" key="1">
    <citation type="submission" date="2016-12" db="EMBL/GenBank/DDBJ databases">
        <authorList>
            <person name="Varghese N."/>
            <person name="Submissions S."/>
        </authorList>
    </citation>
    <scope>NUCLEOTIDE SEQUENCE [LARGE SCALE GENOMIC DNA]</scope>
    <source>
        <strain evidence="9">DSM 11544</strain>
    </source>
</reference>
<proteinExistence type="inferred from homology"/>
<feature type="transmembrane region" description="Helical" evidence="7">
    <location>
        <begin position="319"/>
        <end position="342"/>
    </location>
</feature>
<evidence type="ECO:0000256" key="6">
    <source>
        <dbReference type="ARBA" id="ARBA00023136"/>
    </source>
</evidence>
<feature type="transmembrane region" description="Helical" evidence="7">
    <location>
        <begin position="255"/>
        <end position="272"/>
    </location>
</feature>
<feature type="transmembrane region" description="Helical" evidence="7">
    <location>
        <begin position="102"/>
        <end position="127"/>
    </location>
</feature>
<feature type="transmembrane region" description="Helical" evidence="7">
    <location>
        <begin position="29"/>
        <end position="52"/>
    </location>
</feature>
<keyword evidence="5 7" id="KW-1133">Transmembrane helix</keyword>
<feature type="transmembrane region" description="Helical" evidence="7">
    <location>
        <begin position="180"/>
        <end position="203"/>
    </location>
</feature>
<feature type="transmembrane region" description="Helical" evidence="7">
    <location>
        <begin position="64"/>
        <end position="90"/>
    </location>
</feature>
<evidence type="ECO:0000256" key="4">
    <source>
        <dbReference type="ARBA" id="ARBA00022692"/>
    </source>
</evidence>
<keyword evidence="4 7" id="KW-0812">Transmembrane</keyword>
<evidence type="ECO:0000256" key="3">
    <source>
        <dbReference type="ARBA" id="ARBA00022475"/>
    </source>
</evidence>